<reference evidence="2 3" key="1">
    <citation type="submission" date="2016-04" db="EMBL/GenBank/DDBJ databases">
        <title>Evolutionary innovation and constraint leading to complex multicellularity in the Ascomycota.</title>
        <authorList>
            <person name="Cisse O."/>
            <person name="Nguyen A."/>
            <person name="Hewitt D.A."/>
            <person name="Jedd G."/>
            <person name="Stajich J.E."/>
        </authorList>
    </citation>
    <scope>NUCLEOTIDE SEQUENCE [LARGE SCALE GENOMIC DNA]</scope>
    <source>
        <strain evidence="2 3">DAH-3</strain>
    </source>
</reference>
<protein>
    <submittedName>
        <fullName evidence="2">Uncharacterized protein</fullName>
    </submittedName>
</protein>
<feature type="compositionally biased region" description="Basic and acidic residues" evidence="1">
    <location>
        <begin position="98"/>
        <end position="112"/>
    </location>
</feature>
<organism evidence="2 3">
    <name type="scientific">Neolecta irregularis (strain DAH-3)</name>
    <dbReference type="NCBI Taxonomy" id="1198029"/>
    <lineage>
        <taxon>Eukaryota</taxon>
        <taxon>Fungi</taxon>
        <taxon>Dikarya</taxon>
        <taxon>Ascomycota</taxon>
        <taxon>Taphrinomycotina</taxon>
        <taxon>Neolectales</taxon>
        <taxon>Neolectaceae</taxon>
        <taxon>Neolecta</taxon>
    </lineage>
</organism>
<dbReference type="EMBL" id="LXFE01000239">
    <property type="protein sequence ID" value="OLL26117.1"/>
    <property type="molecule type" value="Genomic_DNA"/>
</dbReference>
<gene>
    <name evidence="2" type="ORF">NEOLI_000623</name>
</gene>
<dbReference type="AlphaFoldDB" id="A0A1U7LTX5"/>
<feature type="compositionally biased region" description="Polar residues" evidence="1">
    <location>
        <begin position="49"/>
        <end position="59"/>
    </location>
</feature>
<name>A0A1U7LTX5_NEOID</name>
<proteinExistence type="predicted"/>
<evidence type="ECO:0000313" key="2">
    <source>
        <dbReference type="EMBL" id="OLL26117.1"/>
    </source>
</evidence>
<comment type="caution">
    <text evidence="2">The sequence shown here is derived from an EMBL/GenBank/DDBJ whole genome shotgun (WGS) entry which is preliminary data.</text>
</comment>
<feature type="region of interest" description="Disordered" evidence="1">
    <location>
        <begin position="41"/>
        <end position="130"/>
    </location>
</feature>
<evidence type="ECO:0000256" key="1">
    <source>
        <dbReference type="SAM" id="MobiDB-lite"/>
    </source>
</evidence>
<keyword evidence="3" id="KW-1185">Reference proteome</keyword>
<evidence type="ECO:0000313" key="3">
    <source>
        <dbReference type="Proteomes" id="UP000186594"/>
    </source>
</evidence>
<sequence>MAENTSPSDRNRKKALKQSIANAAAVQAQIQESLQQVRQLTASWLPESPKNQNTRPLNHQHSEEKPRPPGIGLGYENGQNYFPSDTTANPALKRKISAIKDRQRNESKEKTRTIPLNQNLSESEEESRTTIYKKSAINDATAIVKRSTSYLDKLMEEKSLKKKRKQIRKKDTESIQ</sequence>
<feature type="compositionally biased region" description="Polar residues" evidence="1">
    <location>
        <begin position="77"/>
        <end position="89"/>
    </location>
</feature>
<dbReference type="Proteomes" id="UP000186594">
    <property type="component" value="Unassembled WGS sequence"/>
</dbReference>
<accession>A0A1U7LTX5</accession>